<dbReference type="AlphaFoldDB" id="A0A0F8Z615"/>
<proteinExistence type="predicted"/>
<dbReference type="EMBL" id="LAZR01053131">
    <property type="protein sequence ID" value="KKK81425.1"/>
    <property type="molecule type" value="Genomic_DNA"/>
</dbReference>
<dbReference type="InterPro" id="IPR029058">
    <property type="entry name" value="AB_hydrolase_fold"/>
</dbReference>
<sequence>MGDRPLSARVEQWCRSGEYVEFRGRRIYLHRRDGEQPLLLFLHGFPSSSFDWRHLPALESTHEVIAFDFLGFGLPTS</sequence>
<accession>A0A0F8Z615</accession>
<name>A0A0F8Z615_9ZZZZ</name>
<dbReference type="SUPFAM" id="SSF53474">
    <property type="entry name" value="alpha/beta-Hydrolases"/>
    <property type="match status" value="1"/>
</dbReference>
<evidence type="ECO:0000313" key="2">
    <source>
        <dbReference type="EMBL" id="KKK81425.1"/>
    </source>
</evidence>
<dbReference type="InterPro" id="IPR000073">
    <property type="entry name" value="AB_hydrolase_1"/>
</dbReference>
<dbReference type="Gene3D" id="3.40.50.1820">
    <property type="entry name" value="alpha/beta hydrolase"/>
    <property type="match status" value="1"/>
</dbReference>
<reference evidence="2" key="1">
    <citation type="journal article" date="2015" name="Nature">
        <title>Complex archaea that bridge the gap between prokaryotes and eukaryotes.</title>
        <authorList>
            <person name="Spang A."/>
            <person name="Saw J.H."/>
            <person name="Jorgensen S.L."/>
            <person name="Zaremba-Niedzwiedzka K."/>
            <person name="Martijn J."/>
            <person name="Lind A.E."/>
            <person name="van Eijk R."/>
            <person name="Schleper C."/>
            <person name="Guy L."/>
            <person name="Ettema T.J."/>
        </authorList>
    </citation>
    <scope>NUCLEOTIDE SEQUENCE</scope>
</reference>
<dbReference type="Pfam" id="PF12697">
    <property type="entry name" value="Abhydrolase_6"/>
    <property type="match status" value="1"/>
</dbReference>
<protein>
    <recommendedName>
        <fullName evidence="1">AB hydrolase-1 domain-containing protein</fullName>
    </recommendedName>
</protein>
<evidence type="ECO:0000259" key="1">
    <source>
        <dbReference type="Pfam" id="PF12697"/>
    </source>
</evidence>
<comment type="caution">
    <text evidence="2">The sequence shown here is derived from an EMBL/GenBank/DDBJ whole genome shotgun (WGS) entry which is preliminary data.</text>
</comment>
<feature type="non-terminal residue" evidence="2">
    <location>
        <position position="77"/>
    </location>
</feature>
<gene>
    <name evidence="2" type="ORF">LCGC14_2813580</name>
</gene>
<organism evidence="2">
    <name type="scientific">marine sediment metagenome</name>
    <dbReference type="NCBI Taxonomy" id="412755"/>
    <lineage>
        <taxon>unclassified sequences</taxon>
        <taxon>metagenomes</taxon>
        <taxon>ecological metagenomes</taxon>
    </lineage>
</organism>
<feature type="domain" description="AB hydrolase-1" evidence="1">
    <location>
        <begin position="39"/>
        <end position="74"/>
    </location>
</feature>